<name>A0A6N2YDR7_9FIRM</name>
<accession>A0A6N2YDR7</accession>
<proteinExistence type="predicted"/>
<organism evidence="1">
    <name type="scientific">Hungatella hathewayi</name>
    <dbReference type="NCBI Taxonomy" id="154046"/>
    <lineage>
        <taxon>Bacteria</taxon>
        <taxon>Bacillati</taxon>
        <taxon>Bacillota</taxon>
        <taxon>Clostridia</taxon>
        <taxon>Lachnospirales</taxon>
        <taxon>Lachnospiraceae</taxon>
        <taxon>Hungatella</taxon>
    </lineage>
</organism>
<sequence length="123" mass="14218">MRLKQSRLKLYSHRQAIPGKDNEGNSYTKYGLPSSFEAEVWPGGGKLQAEMYGQRVNHIQNCRINARYEVIADEKGRVSYRIGSMTLQEGDGICLNVPEDHEPDYRIIAIRPYRYLTLEVERI</sequence>
<gene>
    <name evidence="1" type="ORF">CHLFYP18_05196</name>
</gene>
<dbReference type="EMBL" id="CACRUH010000005">
    <property type="protein sequence ID" value="VYT63860.1"/>
    <property type="molecule type" value="Genomic_DNA"/>
</dbReference>
<protein>
    <submittedName>
        <fullName evidence="1">Uncharacterized protein</fullName>
    </submittedName>
</protein>
<dbReference type="AlphaFoldDB" id="A0A6N2YDR7"/>
<reference evidence="1" key="1">
    <citation type="submission" date="2019-11" db="EMBL/GenBank/DDBJ databases">
        <authorList>
            <person name="Feng L."/>
        </authorList>
    </citation>
    <scope>NUCLEOTIDE SEQUENCE</scope>
    <source>
        <strain evidence="1">ChathewayiLFYP18</strain>
    </source>
</reference>
<dbReference type="RefSeq" id="WP_156832150.1">
    <property type="nucleotide sequence ID" value="NZ_CACRUH010000005.1"/>
</dbReference>
<evidence type="ECO:0000313" key="1">
    <source>
        <dbReference type="EMBL" id="VYT63860.1"/>
    </source>
</evidence>